<comment type="caution">
    <text evidence="3">The sequence shown here is derived from an EMBL/GenBank/DDBJ whole genome shotgun (WGS) entry which is preliminary data.</text>
</comment>
<comment type="similarity">
    <text evidence="1">Belongs to the BLOC1S1 family.</text>
</comment>
<dbReference type="EMBL" id="JAFCIX010000441">
    <property type="protein sequence ID" value="KAH6589742.1"/>
    <property type="molecule type" value="Genomic_DNA"/>
</dbReference>
<name>A0ABQ8F073_9FUNG</name>
<gene>
    <name evidence="3" type="ORF">BASA50_009835</name>
</gene>
<evidence type="ECO:0000313" key="4">
    <source>
        <dbReference type="Proteomes" id="UP001648503"/>
    </source>
</evidence>
<evidence type="ECO:0000256" key="1">
    <source>
        <dbReference type="ARBA" id="ARBA00007133"/>
    </source>
</evidence>
<dbReference type="Proteomes" id="UP001648503">
    <property type="component" value="Unassembled WGS sequence"/>
</dbReference>
<dbReference type="PANTHER" id="PTHR13073">
    <property type="entry name" value="BLOC-1 COMPLEX SUBUNIT 1"/>
    <property type="match status" value="1"/>
</dbReference>
<protein>
    <recommendedName>
        <fullName evidence="2">Biogenesis of lysosome-related organelles complex 1 subunit 1</fullName>
    </recommendedName>
</protein>
<proteinExistence type="inferred from homology"/>
<reference evidence="3 4" key="1">
    <citation type="submission" date="2021-02" db="EMBL/GenBank/DDBJ databases">
        <title>Variation within the Batrachochytrium salamandrivorans European outbreak.</title>
        <authorList>
            <person name="Kelly M."/>
            <person name="Pasmans F."/>
            <person name="Shea T.P."/>
            <person name="Munoz J.F."/>
            <person name="Carranza S."/>
            <person name="Cuomo C.A."/>
            <person name="Martel A."/>
        </authorList>
    </citation>
    <scope>NUCLEOTIDE SEQUENCE [LARGE SCALE GENOMIC DNA]</scope>
    <source>
        <strain evidence="3 4">AMFP18/2</strain>
    </source>
</reference>
<sequence>MLAQTLKEHQAQVRGSRGVDMAGVQTQLHIKTIVNDVSNANNARVSTAFLNERNIELDIKLLQAQLGVYQRQTKQWLALVDQLNSSLKSFGDLENWAGVIERDMQEITHTLAKGRSHLDNRYSCKCSVWEEVIRSLTSTITPAISSGGGSVTSAAAMSIRPALLAGTVTISAPAIFNAFQFKLS</sequence>
<organism evidence="3 4">
    <name type="scientific">Batrachochytrium salamandrivorans</name>
    <dbReference type="NCBI Taxonomy" id="1357716"/>
    <lineage>
        <taxon>Eukaryota</taxon>
        <taxon>Fungi</taxon>
        <taxon>Fungi incertae sedis</taxon>
        <taxon>Chytridiomycota</taxon>
        <taxon>Chytridiomycota incertae sedis</taxon>
        <taxon>Chytridiomycetes</taxon>
        <taxon>Rhizophydiales</taxon>
        <taxon>Rhizophydiales incertae sedis</taxon>
        <taxon>Batrachochytrium</taxon>
    </lineage>
</organism>
<evidence type="ECO:0000313" key="3">
    <source>
        <dbReference type="EMBL" id="KAH6589742.1"/>
    </source>
</evidence>
<dbReference type="InterPro" id="IPR009395">
    <property type="entry name" value="BLOC1S1"/>
</dbReference>
<dbReference type="PANTHER" id="PTHR13073:SF0">
    <property type="entry name" value="BIOGENESIS OF LYSOSOME-RELATED ORGANELLES COMPLEX 1 SUBUNIT 1"/>
    <property type="match status" value="1"/>
</dbReference>
<keyword evidence="4" id="KW-1185">Reference proteome</keyword>
<evidence type="ECO:0000256" key="2">
    <source>
        <dbReference type="ARBA" id="ARBA00019577"/>
    </source>
</evidence>
<dbReference type="Pfam" id="PF06320">
    <property type="entry name" value="GCN5L1"/>
    <property type="match status" value="1"/>
</dbReference>
<accession>A0ABQ8F073</accession>